<protein>
    <recommendedName>
        <fullName evidence="4">4-amino-4-deoxy-L-arabinose transferase</fullName>
    </recommendedName>
</protein>
<feature type="transmembrane region" description="Helical" evidence="1">
    <location>
        <begin position="331"/>
        <end position="348"/>
    </location>
</feature>
<name>A0A1Y6FB68_9SPHN</name>
<evidence type="ECO:0000313" key="3">
    <source>
        <dbReference type="Proteomes" id="UP000194420"/>
    </source>
</evidence>
<feature type="transmembrane region" description="Helical" evidence="1">
    <location>
        <begin position="248"/>
        <end position="271"/>
    </location>
</feature>
<keyword evidence="1" id="KW-0812">Transmembrane</keyword>
<evidence type="ECO:0000256" key="1">
    <source>
        <dbReference type="SAM" id="Phobius"/>
    </source>
</evidence>
<sequence>MTEVASRRLIAGLYALPIVCAALAAAFYSQFLLTHDSSWYLIATRKFLEGQRLYLDIIEINPPLNFYLTVPALVLADIIQISDTLSYTLFYCALAGASTLWAARLLERSDLANGDRLLFLVVGLVGLFLLPISEFTQREHIMLIFALPYFYLSIIGRDRASIGVFEQFAMGLVAALGLALKPYFLLIPLALLLAGPSREIFKRAFFPANLGLALGLVLYALFVLVFHFEYFTQIVPIATRVYGDFGLSWQTVLFRSEAVALFFLVLLVLWTRNSLDQVGRSLVAGTLGALAVYLIQFKGWNYQALPFSFFTALSALWIAHSRRSFARRETAVLFLVMGAVIFAIGPQLKRGPYDTKMVSPFASFIEAPAPRILVYSTNVSAGFPFTNAVGGQWSSRFPAQWLIPGALIGLQETECGAKPKTCNDLTGILGAARDANTEDFLRNRPDYVFADERKNKSYFGGLAFNYIDFMKDDPRFAQAWSNCRRIGAVERFQYGVWRCDTAKISEPAE</sequence>
<feature type="transmembrane region" description="Helical" evidence="1">
    <location>
        <begin position="278"/>
        <end position="296"/>
    </location>
</feature>
<keyword evidence="1" id="KW-1133">Transmembrane helix</keyword>
<feature type="transmembrane region" description="Helical" evidence="1">
    <location>
        <begin position="206"/>
        <end position="228"/>
    </location>
</feature>
<feature type="transmembrane region" description="Helical" evidence="1">
    <location>
        <begin position="140"/>
        <end position="156"/>
    </location>
</feature>
<feature type="transmembrane region" description="Helical" evidence="1">
    <location>
        <begin position="117"/>
        <end position="133"/>
    </location>
</feature>
<feature type="transmembrane region" description="Helical" evidence="1">
    <location>
        <begin position="12"/>
        <end position="33"/>
    </location>
</feature>
<feature type="transmembrane region" description="Helical" evidence="1">
    <location>
        <begin position="88"/>
        <end position="105"/>
    </location>
</feature>
<keyword evidence="1" id="KW-0472">Membrane</keyword>
<proteinExistence type="predicted"/>
<dbReference type="OrthoDB" id="6196188at2"/>
<feature type="transmembrane region" description="Helical" evidence="1">
    <location>
        <begin position="168"/>
        <end position="194"/>
    </location>
</feature>
<dbReference type="Proteomes" id="UP000194420">
    <property type="component" value="Unassembled WGS sequence"/>
</dbReference>
<evidence type="ECO:0008006" key="4">
    <source>
        <dbReference type="Google" id="ProtNLM"/>
    </source>
</evidence>
<organism evidence="2 3">
    <name type="scientific">Altererythrobacter xiamenensis</name>
    <dbReference type="NCBI Taxonomy" id="1316679"/>
    <lineage>
        <taxon>Bacteria</taxon>
        <taxon>Pseudomonadati</taxon>
        <taxon>Pseudomonadota</taxon>
        <taxon>Alphaproteobacteria</taxon>
        <taxon>Sphingomonadales</taxon>
        <taxon>Erythrobacteraceae</taxon>
        <taxon>Altererythrobacter</taxon>
    </lineage>
</organism>
<dbReference type="AlphaFoldDB" id="A0A1Y6FB68"/>
<reference evidence="3" key="1">
    <citation type="submission" date="2017-04" db="EMBL/GenBank/DDBJ databases">
        <authorList>
            <person name="Varghese N."/>
            <person name="Submissions S."/>
        </authorList>
    </citation>
    <scope>NUCLEOTIDE SEQUENCE [LARGE SCALE GENOMIC DNA]</scope>
</reference>
<dbReference type="EMBL" id="FXWG01000002">
    <property type="protein sequence ID" value="SMQ69673.1"/>
    <property type="molecule type" value="Genomic_DNA"/>
</dbReference>
<gene>
    <name evidence="2" type="ORF">SAMN06297468_1860</name>
</gene>
<feature type="transmembrane region" description="Helical" evidence="1">
    <location>
        <begin position="302"/>
        <end position="319"/>
    </location>
</feature>
<feature type="transmembrane region" description="Helical" evidence="1">
    <location>
        <begin position="53"/>
        <end position="76"/>
    </location>
</feature>
<keyword evidence="3" id="KW-1185">Reference proteome</keyword>
<accession>A0A1Y6FB68</accession>
<dbReference type="RefSeq" id="WP_143256002.1">
    <property type="nucleotide sequence ID" value="NZ_FXWG01000002.1"/>
</dbReference>
<evidence type="ECO:0000313" key="2">
    <source>
        <dbReference type="EMBL" id="SMQ69673.1"/>
    </source>
</evidence>